<proteinExistence type="inferred from homology"/>
<dbReference type="AlphaFoldDB" id="A0A397II91"/>
<dbReference type="GO" id="GO:0005634">
    <property type="term" value="C:nucleus"/>
    <property type="evidence" value="ECO:0007669"/>
    <property type="project" value="TreeGrafter"/>
</dbReference>
<gene>
    <name evidence="4" type="ORF">Glove_212g28</name>
</gene>
<accession>A0A397II91</accession>
<dbReference type="Gene3D" id="3.30.30.30">
    <property type="match status" value="1"/>
</dbReference>
<dbReference type="Gene3D" id="3.90.640.10">
    <property type="entry name" value="Actin, Chain A, domain 4"/>
    <property type="match status" value="1"/>
</dbReference>
<dbReference type="Gene3D" id="3.30.420.40">
    <property type="match status" value="2"/>
</dbReference>
<evidence type="ECO:0000256" key="1">
    <source>
        <dbReference type="ARBA" id="ARBA00007381"/>
    </source>
</evidence>
<dbReference type="PROSITE" id="PS01036">
    <property type="entry name" value="HSP70_3"/>
    <property type="match status" value="1"/>
</dbReference>
<dbReference type="InterPro" id="IPR018181">
    <property type="entry name" value="Heat_shock_70_CS"/>
</dbReference>
<sequence length="558" mass="61918">MTSPSDSVSVIIGIRIGQSYSSIAIINKDGRADCIANEDGERQIPTMVAFSGEEELTGTQARVQLLNNPKNRITQFRNFIGKSFDECKLLSLSNGTAQLVDKDGEPAYLVEFKGQETIFTVKEITTKYIASLRESAENFLGQPVTGSVLGVPTYFTEQQREELKIAAENAGLCVLQLINEPSAAALAYELGQQQSTELDNKYQDSTVMIFDLGSDSLDVTVLSIRSGMYTILSTTHDPELGGAAFDEILANHFANEFKRKTKIDVLQNKRAMDKLRNAVEGTKKTLSSSNMSPCSIESLAEGIDLHGTINRTRFEIMANKLFNRTMEVITNTLEKNNMEPQFINEVILVGGASRIPKLQSKLRELFINQSTVIRQDFEPDEVVAYGCAFQGILLASIDDEIINNSIKTMPSSHLSKPIGVINAKKEFVMIIPENTPLPVRRTYTFSNILENQKEIYVEIWEGEYKKVDAVSSQTTFETDKIVNNEEGDDILDKKGSSKQLSPIITPEKLIAELVINDLPSGKEEQLKVEFIIEVDDNNKCTIIAKESTVKKLELVIGA</sequence>
<evidence type="ECO:0000313" key="4">
    <source>
        <dbReference type="EMBL" id="RHZ75555.1"/>
    </source>
</evidence>
<keyword evidence="5" id="KW-1185">Reference proteome</keyword>
<dbReference type="PANTHER" id="PTHR45639">
    <property type="entry name" value="HSC70CB, ISOFORM G-RELATED"/>
    <property type="match status" value="1"/>
</dbReference>
<dbReference type="EMBL" id="PQFF01000197">
    <property type="protein sequence ID" value="RHZ75555.1"/>
    <property type="molecule type" value="Genomic_DNA"/>
</dbReference>
<evidence type="ECO:0000256" key="3">
    <source>
        <dbReference type="ARBA" id="ARBA00022840"/>
    </source>
</evidence>
<protein>
    <submittedName>
        <fullName evidence="4">Uncharacterized protein</fullName>
    </submittedName>
</protein>
<dbReference type="InterPro" id="IPR043129">
    <property type="entry name" value="ATPase_NBD"/>
</dbReference>
<keyword evidence="2" id="KW-0547">Nucleotide-binding</keyword>
<evidence type="ECO:0000313" key="5">
    <source>
        <dbReference type="Proteomes" id="UP000266861"/>
    </source>
</evidence>
<dbReference type="Gene3D" id="2.60.34.10">
    <property type="entry name" value="Substrate Binding Domain Of DNAk, Chain A, domain 1"/>
    <property type="match status" value="1"/>
</dbReference>
<dbReference type="InterPro" id="IPR029047">
    <property type="entry name" value="HSP70_peptide-bd_sf"/>
</dbReference>
<name>A0A397II91_9GLOM</name>
<dbReference type="GO" id="GO:0140662">
    <property type="term" value="F:ATP-dependent protein folding chaperone"/>
    <property type="evidence" value="ECO:0007669"/>
    <property type="project" value="InterPro"/>
</dbReference>
<dbReference type="OrthoDB" id="29851at2759"/>
<dbReference type="PANTHER" id="PTHR45639:SF32">
    <property type="entry name" value="HEAT SHOCK PROTEIN PDR13"/>
    <property type="match status" value="1"/>
</dbReference>
<comment type="caution">
    <text evidence="4">The sequence shown here is derived from an EMBL/GenBank/DDBJ whole genome shotgun (WGS) entry which is preliminary data.</text>
</comment>
<keyword evidence="3" id="KW-0067">ATP-binding</keyword>
<dbReference type="GO" id="GO:0005524">
    <property type="term" value="F:ATP binding"/>
    <property type="evidence" value="ECO:0007669"/>
    <property type="project" value="UniProtKB-KW"/>
</dbReference>
<evidence type="ECO:0000256" key="2">
    <source>
        <dbReference type="ARBA" id="ARBA00022741"/>
    </source>
</evidence>
<dbReference type="Pfam" id="PF00012">
    <property type="entry name" value="HSP70"/>
    <property type="match status" value="1"/>
</dbReference>
<dbReference type="GO" id="GO:0005829">
    <property type="term" value="C:cytosol"/>
    <property type="evidence" value="ECO:0007669"/>
    <property type="project" value="TreeGrafter"/>
</dbReference>
<dbReference type="InterPro" id="IPR013126">
    <property type="entry name" value="Hsp_70_fam"/>
</dbReference>
<reference evidence="4 5" key="1">
    <citation type="submission" date="2018-08" db="EMBL/GenBank/DDBJ databases">
        <title>Genome and evolution of the arbuscular mycorrhizal fungus Diversispora epigaea (formerly Glomus versiforme) and its bacterial endosymbionts.</title>
        <authorList>
            <person name="Sun X."/>
            <person name="Fei Z."/>
            <person name="Harrison M."/>
        </authorList>
    </citation>
    <scope>NUCLEOTIDE SEQUENCE [LARGE SCALE GENOMIC DNA]</scope>
    <source>
        <strain evidence="4 5">IT104</strain>
    </source>
</reference>
<organism evidence="4 5">
    <name type="scientific">Diversispora epigaea</name>
    <dbReference type="NCBI Taxonomy" id="1348612"/>
    <lineage>
        <taxon>Eukaryota</taxon>
        <taxon>Fungi</taxon>
        <taxon>Fungi incertae sedis</taxon>
        <taxon>Mucoromycota</taxon>
        <taxon>Glomeromycotina</taxon>
        <taxon>Glomeromycetes</taxon>
        <taxon>Diversisporales</taxon>
        <taxon>Diversisporaceae</taxon>
        <taxon>Diversispora</taxon>
    </lineage>
</organism>
<comment type="similarity">
    <text evidence="1">Belongs to the heat shock protein 70 family.</text>
</comment>
<dbReference type="SUPFAM" id="SSF100920">
    <property type="entry name" value="Heat shock protein 70kD (HSP70), peptide-binding domain"/>
    <property type="match status" value="1"/>
</dbReference>
<dbReference type="SUPFAM" id="SSF53067">
    <property type="entry name" value="Actin-like ATPase domain"/>
    <property type="match status" value="2"/>
</dbReference>
<dbReference type="STRING" id="1348612.A0A397II91"/>
<dbReference type="Proteomes" id="UP000266861">
    <property type="component" value="Unassembled WGS sequence"/>
</dbReference>
<dbReference type="FunFam" id="3.90.640.10:FF:000010">
    <property type="entry name" value="heat shock 70 kDa protein 14"/>
    <property type="match status" value="1"/>
</dbReference>
<dbReference type="PRINTS" id="PR00301">
    <property type="entry name" value="HEATSHOCK70"/>
</dbReference>